<dbReference type="FunCoup" id="A0A409XQR9">
    <property type="interactions" value="71"/>
</dbReference>
<organism evidence="8 9">
    <name type="scientific">Psilocybe cyanescens</name>
    <dbReference type="NCBI Taxonomy" id="93625"/>
    <lineage>
        <taxon>Eukaryota</taxon>
        <taxon>Fungi</taxon>
        <taxon>Dikarya</taxon>
        <taxon>Basidiomycota</taxon>
        <taxon>Agaricomycotina</taxon>
        <taxon>Agaricomycetes</taxon>
        <taxon>Agaricomycetidae</taxon>
        <taxon>Agaricales</taxon>
        <taxon>Agaricineae</taxon>
        <taxon>Strophariaceae</taxon>
        <taxon>Psilocybe</taxon>
    </lineage>
</organism>
<feature type="transmembrane region" description="Helical" evidence="7">
    <location>
        <begin position="325"/>
        <end position="348"/>
    </location>
</feature>
<feature type="transmembrane region" description="Helical" evidence="7">
    <location>
        <begin position="256"/>
        <end position="279"/>
    </location>
</feature>
<comment type="subcellular location">
    <subcellularLocation>
        <location evidence="1">Membrane</location>
        <topology evidence="1">Multi-pass membrane protein</topology>
    </subcellularLocation>
</comment>
<feature type="transmembrane region" description="Helical" evidence="7">
    <location>
        <begin position="223"/>
        <end position="244"/>
    </location>
</feature>
<feature type="compositionally biased region" description="Basic and acidic residues" evidence="6">
    <location>
        <begin position="1"/>
        <end position="16"/>
    </location>
</feature>
<evidence type="ECO:0000313" key="9">
    <source>
        <dbReference type="Proteomes" id="UP000283269"/>
    </source>
</evidence>
<feature type="transmembrane region" description="Helical" evidence="7">
    <location>
        <begin position="393"/>
        <end position="412"/>
    </location>
</feature>
<accession>A0A409XQR9</accession>
<evidence type="ECO:0000256" key="5">
    <source>
        <dbReference type="ARBA" id="ARBA00023136"/>
    </source>
</evidence>
<evidence type="ECO:0000256" key="6">
    <source>
        <dbReference type="SAM" id="MobiDB-lite"/>
    </source>
</evidence>
<dbReference type="Pfam" id="PF07690">
    <property type="entry name" value="MFS_1"/>
    <property type="match status" value="1"/>
</dbReference>
<keyword evidence="3 7" id="KW-0812">Transmembrane</keyword>
<gene>
    <name evidence="8" type="ORF">CVT25_011930</name>
</gene>
<dbReference type="STRING" id="93625.A0A409XQR9"/>
<dbReference type="Gene3D" id="1.20.1250.20">
    <property type="entry name" value="MFS general substrate transporter like domains"/>
    <property type="match status" value="2"/>
</dbReference>
<sequence length="546" mass="60689">MSDKKASTPSVDEKRVGTPLEDIDFGGDTNLPPPPKLTLEQEAKLWQKVDLRLMPILALMYLLSFMDRGNARLQGLQSELHLTGNQYNIALTMYFIVSDSDIFDFHPGSYAPHSHTAYSNVPQSTSVFMDYLSHGAYLRFQPRVEAFPSFQASSILTTLMLGPSYRLFIGGFQALQTMMGLVKNYPQLVGVRVCLGIAEAGLFPGVVYYLTLWYPRHKLQFRIGIFFGAASLAGAFSGLLAYGISFMSGTGGLLGWSWIFILEGILTVLVGILAFFVLVDFPATANFLTLEERSFIVHTKKYDNSSVGEEEHFEMRHLWAALTDWQVWLHVLAYMSIIGPLYGITLFLPTIINSFGHTPAISQLLTVPPYVVATICVYTWAYYSDKMKMRSPFVLLGLICCMIGFAINISKAPNGVKYFGTFFVVSGSYAAFPGIVAWLGNNLAGQYKRGTGMAIHIGVGNFSGAIAANIYRSRDSPRFLVGHGVELMFVGIGFVVVPIIVLSYILINKKRDAIQQEALNRGETSKFTKQQLRELGDRAPDFRYIL</sequence>
<keyword evidence="5 7" id="KW-0472">Membrane</keyword>
<dbReference type="PANTHER" id="PTHR43791">
    <property type="entry name" value="PERMEASE-RELATED"/>
    <property type="match status" value="1"/>
</dbReference>
<dbReference type="InterPro" id="IPR036259">
    <property type="entry name" value="MFS_trans_sf"/>
</dbReference>
<feature type="transmembrane region" description="Helical" evidence="7">
    <location>
        <begin position="189"/>
        <end position="211"/>
    </location>
</feature>
<dbReference type="GO" id="GO:0016020">
    <property type="term" value="C:membrane"/>
    <property type="evidence" value="ECO:0007669"/>
    <property type="project" value="UniProtKB-SubCell"/>
</dbReference>
<evidence type="ECO:0000256" key="1">
    <source>
        <dbReference type="ARBA" id="ARBA00004141"/>
    </source>
</evidence>
<dbReference type="InParanoid" id="A0A409XQR9"/>
<evidence type="ECO:0000256" key="4">
    <source>
        <dbReference type="ARBA" id="ARBA00022989"/>
    </source>
</evidence>
<comment type="caution">
    <text evidence="8">The sequence shown here is derived from an EMBL/GenBank/DDBJ whole genome shotgun (WGS) entry which is preliminary data.</text>
</comment>
<feature type="transmembrane region" description="Helical" evidence="7">
    <location>
        <begin position="487"/>
        <end position="507"/>
    </location>
</feature>
<dbReference type="OrthoDB" id="2985014at2759"/>
<protein>
    <recommendedName>
        <fullName evidence="10">Major facilitator superfamily (MFS) profile domain-containing protein</fullName>
    </recommendedName>
</protein>
<evidence type="ECO:0000313" key="8">
    <source>
        <dbReference type="EMBL" id="PPQ93054.1"/>
    </source>
</evidence>
<dbReference type="FunFam" id="1.20.1250.20:FF:000068">
    <property type="entry name" value="MFS general substrate transporter"/>
    <property type="match status" value="1"/>
</dbReference>
<feature type="transmembrane region" description="Helical" evidence="7">
    <location>
        <begin position="149"/>
        <end position="169"/>
    </location>
</feature>
<proteinExistence type="predicted"/>
<feature type="region of interest" description="Disordered" evidence="6">
    <location>
        <begin position="1"/>
        <end position="34"/>
    </location>
</feature>
<evidence type="ECO:0000256" key="3">
    <source>
        <dbReference type="ARBA" id="ARBA00022692"/>
    </source>
</evidence>
<dbReference type="Proteomes" id="UP000283269">
    <property type="component" value="Unassembled WGS sequence"/>
</dbReference>
<keyword evidence="4 7" id="KW-1133">Transmembrane helix</keyword>
<evidence type="ECO:0000256" key="2">
    <source>
        <dbReference type="ARBA" id="ARBA00022448"/>
    </source>
</evidence>
<dbReference type="PANTHER" id="PTHR43791:SF18">
    <property type="entry name" value="NICOTINIC ACID TRANSPORTER TNA1, PUTATIVE (AFU_ORTHOLOGUE AFUA_3G03820)-RELATED"/>
    <property type="match status" value="1"/>
</dbReference>
<dbReference type="InterPro" id="IPR011701">
    <property type="entry name" value="MFS"/>
</dbReference>
<keyword evidence="9" id="KW-1185">Reference proteome</keyword>
<reference evidence="8 9" key="1">
    <citation type="journal article" date="2018" name="Evol. Lett.">
        <title>Horizontal gene cluster transfer increased hallucinogenic mushroom diversity.</title>
        <authorList>
            <person name="Reynolds H.T."/>
            <person name="Vijayakumar V."/>
            <person name="Gluck-Thaler E."/>
            <person name="Korotkin H.B."/>
            <person name="Matheny P.B."/>
            <person name="Slot J.C."/>
        </authorList>
    </citation>
    <scope>NUCLEOTIDE SEQUENCE [LARGE SCALE GENOMIC DNA]</scope>
    <source>
        <strain evidence="8 9">2631</strain>
    </source>
</reference>
<dbReference type="AlphaFoldDB" id="A0A409XQR9"/>
<evidence type="ECO:0000256" key="7">
    <source>
        <dbReference type="SAM" id="Phobius"/>
    </source>
</evidence>
<feature type="transmembrane region" description="Helical" evidence="7">
    <location>
        <begin position="451"/>
        <end position="471"/>
    </location>
</feature>
<dbReference type="GO" id="GO:0022857">
    <property type="term" value="F:transmembrane transporter activity"/>
    <property type="evidence" value="ECO:0007669"/>
    <property type="project" value="InterPro"/>
</dbReference>
<feature type="transmembrane region" description="Helical" evidence="7">
    <location>
        <begin position="418"/>
        <end position="439"/>
    </location>
</feature>
<name>A0A409XQR9_PSICY</name>
<dbReference type="EMBL" id="NHYD01000860">
    <property type="protein sequence ID" value="PPQ93054.1"/>
    <property type="molecule type" value="Genomic_DNA"/>
</dbReference>
<evidence type="ECO:0008006" key="10">
    <source>
        <dbReference type="Google" id="ProtNLM"/>
    </source>
</evidence>
<dbReference type="SUPFAM" id="SSF103473">
    <property type="entry name" value="MFS general substrate transporter"/>
    <property type="match status" value="1"/>
</dbReference>
<feature type="transmembrane region" description="Helical" evidence="7">
    <location>
        <begin position="360"/>
        <end position="381"/>
    </location>
</feature>
<keyword evidence="2" id="KW-0813">Transport</keyword>